<feature type="transmembrane region" description="Helical" evidence="2">
    <location>
        <begin position="111"/>
        <end position="130"/>
    </location>
</feature>
<dbReference type="Gene3D" id="3.30.70.270">
    <property type="match status" value="1"/>
</dbReference>
<feature type="transmembrane region" description="Helical" evidence="2">
    <location>
        <begin position="72"/>
        <end position="91"/>
    </location>
</feature>
<keyword evidence="2" id="KW-0812">Transmembrane</keyword>
<evidence type="ECO:0000256" key="1">
    <source>
        <dbReference type="SAM" id="MobiDB-lite"/>
    </source>
</evidence>
<dbReference type="InterPro" id="IPR035919">
    <property type="entry name" value="EAL_sf"/>
</dbReference>
<feature type="transmembrane region" description="Helical" evidence="2">
    <location>
        <begin position="170"/>
        <end position="191"/>
    </location>
</feature>
<dbReference type="InterPro" id="IPR001633">
    <property type="entry name" value="EAL_dom"/>
</dbReference>
<dbReference type="Proteomes" id="UP001612915">
    <property type="component" value="Unassembled WGS sequence"/>
</dbReference>
<dbReference type="PANTHER" id="PTHR44757">
    <property type="entry name" value="DIGUANYLATE CYCLASE DGCP"/>
    <property type="match status" value="1"/>
</dbReference>
<dbReference type="RefSeq" id="WP_398273657.1">
    <property type="nucleotide sequence ID" value="NZ_JBITLV010000001.1"/>
</dbReference>
<feature type="transmembrane region" description="Helical" evidence="2">
    <location>
        <begin position="229"/>
        <end position="251"/>
    </location>
</feature>
<dbReference type="InterPro" id="IPR000160">
    <property type="entry name" value="GGDEF_dom"/>
</dbReference>
<name>A0ABW8AGT4_9ACTN</name>
<dbReference type="SMART" id="SM00052">
    <property type="entry name" value="EAL"/>
    <property type="match status" value="1"/>
</dbReference>
<keyword evidence="6" id="KW-1185">Reference proteome</keyword>
<evidence type="ECO:0000259" key="3">
    <source>
        <dbReference type="PROSITE" id="PS50883"/>
    </source>
</evidence>
<organism evidence="5 6">
    <name type="scientific">Spongisporangium articulatum</name>
    <dbReference type="NCBI Taxonomy" id="3362603"/>
    <lineage>
        <taxon>Bacteria</taxon>
        <taxon>Bacillati</taxon>
        <taxon>Actinomycetota</taxon>
        <taxon>Actinomycetes</taxon>
        <taxon>Kineosporiales</taxon>
        <taxon>Kineosporiaceae</taxon>
        <taxon>Spongisporangium</taxon>
    </lineage>
</organism>
<feature type="transmembrane region" description="Helical" evidence="2">
    <location>
        <begin position="142"/>
        <end position="164"/>
    </location>
</feature>
<dbReference type="Gene3D" id="3.20.20.450">
    <property type="entry name" value="EAL domain"/>
    <property type="match status" value="1"/>
</dbReference>
<evidence type="ECO:0000313" key="6">
    <source>
        <dbReference type="Proteomes" id="UP001612915"/>
    </source>
</evidence>
<gene>
    <name evidence="5" type="ORF">ACIB24_00650</name>
</gene>
<sequence length="807" mass="85992">MPGKARLAGPVWWTAAGASAVLVATVLAMLALKDVYPRGSVIVDDLGETGAAAWGALGCAWGAWFSRGRHRVALAFLAAAAASWACGQAVWSLYEVVLNRASPFPSMADVGYLLFLPLAVVGVWLLPSPAPLHLRRRQMLDAAMVAVAVTLLSSSTTLGAVIHAGADSPLAFGISIAYPIGDILLISATVLALGSSTTRRLQLGMVTGAMISMTLADSAFAYLTATSDYGTGSLVDVGWCVAFCTLGLAGITAEPETSEAPDTPARRLTTDLLPYALAALAGAGVLYQYFSDAEVNTASVLLATAQISLVLFRQYLALVDNMKLNEAVAEREEQLRHLAFHDDLTGLANRPLFVERVTEALARHAADEAPSVAFIDLDGFKWVNDTLGHAHGDELLVSVARRLQGALQPGDTLARLGGDEFAVLFTGFHEPEISAAQLVDALRTPFHVAGQRMRVSASVGVARLEEAHDGERPGAAEAGTLLQRADIAMFMVKRAGKNNFQQYSPGMGLEAVDDLTLQHALTRAIDAGEISVAYQPVMDLASGRLHGLEALARWQYEGMDVAPDVFVPTAERIGRAGQLTALVLDQACSQMAVWNGLLGHRNLTVAVNISPAELADPTLPARVGATLHRHGVDGRQLTLEVTEAGLLGDRKSIHDVLATLRGLNVSLALDDFGTGYNTLAQLLTVQLDTVKIDRLFVQDIDRDPQRRAFLEAMFSLLSRLGVVTVAEGVERPEQIEVLRSMGCTMAQGFLLGRPYSGEDMTPLVVDIGAQTPPRPAPQRLDDGADAERDRNADADSRERALPGQRTT</sequence>
<dbReference type="CDD" id="cd01949">
    <property type="entry name" value="GGDEF"/>
    <property type="match status" value="1"/>
</dbReference>
<proteinExistence type="predicted"/>
<feature type="transmembrane region" description="Helical" evidence="2">
    <location>
        <begin position="12"/>
        <end position="32"/>
    </location>
</feature>
<feature type="domain" description="EAL" evidence="3">
    <location>
        <begin position="514"/>
        <end position="768"/>
    </location>
</feature>
<feature type="transmembrane region" description="Helical" evidence="2">
    <location>
        <begin position="272"/>
        <end position="290"/>
    </location>
</feature>
<reference evidence="5 6" key="1">
    <citation type="submission" date="2024-10" db="EMBL/GenBank/DDBJ databases">
        <title>The Natural Products Discovery Center: Release of the First 8490 Sequenced Strains for Exploring Actinobacteria Biosynthetic Diversity.</title>
        <authorList>
            <person name="Kalkreuter E."/>
            <person name="Kautsar S.A."/>
            <person name="Yang D."/>
            <person name="Bader C.D."/>
            <person name="Teijaro C.N."/>
            <person name="Fluegel L."/>
            <person name="Davis C.M."/>
            <person name="Simpson J.R."/>
            <person name="Lauterbach L."/>
            <person name="Steele A.D."/>
            <person name="Gui C."/>
            <person name="Meng S."/>
            <person name="Li G."/>
            <person name="Viehrig K."/>
            <person name="Ye F."/>
            <person name="Su P."/>
            <person name="Kiefer A.F."/>
            <person name="Nichols A."/>
            <person name="Cepeda A.J."/>
            <person name="Yan W."/>
            <person name="Fan B."/>
            <person name="Jiang Y."/>
            <person name="Adhikari A."/>
            <person name="Zheng C.-J."/>
            <person name="Schuster L."/>
            <person name="Cowan T.M."/>
            <person name="Smanski M.J."/>
            <person name="Chevrette M.G."/>
            <person name="De Carvalho L.P.S."/>
            <person name="Shen B."/>
        </authorList>
    </citation>
    <scope>NUCLEOTIDE SEQUENCE [LARGE SCALE GENOMIC DNA]</scope>
    <source>
        <strain evidence="5 6">NPDC049639</strain>
    </source>
</reference>
<feature type="compositionally biased region" description="Basic and acidic residues" evidence="1">
    <location>
        <begin position="779"/>
        <end position="800"/>
    </location>
</feature>
<keyword evidence="2" id="KW-1133">Transmembrane helix</keyword>
<dbReference type="CDD" id="cd01948">
    <property type="entry name" value="EAL"/>
    <property type="match status" value="1"/>
</dbReference>
<dbReference type="PROSITE" id="PS50887">
    <property type="entry name" value="GGDEF"/>
    <property type="match status" value="1"/>
</dbReference>
<feature type="region of interest" description="Disordered" evidence="1">
    <location>
        <begin position="767"/>
        <end position="807"/>
    </location>
</feature>
<evidence type="ECO:0000256" key="2">
    <source>
        <dbReference type="SAM" id="Phobius"/>
    </source>
</evidence>
<dbReference type="Pfam" id="PF00563">
    <property type="entry name" value="EAL"/>
    <property type="match status" value="1"/>
</dbReference>
<dbReference type="EMBL" id="JBITLV010000001">
    <property type="protein sequence ID" value="MFI7585564.1"/>
    <property type="molecule type" value="Genomic_DNA"/>
</dbReference>
<dbReference type="InterPro" id="IPR052155">
    <property type="entry name" value="Biofilm_reg_signaling"/>
</dbReference>
<dbReference type="InterPro" id="IPR029787">
    <property type="entry name" value="Nucleotide_cyclase"/>
</dbReference>
<feature type="transmembrane region" description="Helical" evidence="2">
    <location>
        <begin position="203"/>
        <end position="223"/>
    </location>
</feature>
<keyword evidence="2" id="KW-0472">Membrane</keyword>
<protein>
    <submittedName>
        <fullName evidence="5">Bifunctional diguanylate cyclase/phosphodiesterase</fullName>
    </submittedName>
</protein>
<dbReference type="SMART" id="SM00267">
    <property type="entry name" value="GGDEF"/>
    <property type="match status" value="1"/>
</dbReference>
<accession>A0ABW8AGT4</accession>
<evidence type="ECO:0000259" key="4">
    <source>
        <dbReference type="PROSITE" id="PS50887"/>
    </source>
</evidence>
<dbReference type="SUPFAM" id="SSF55073">
    <property type="entry name" value="Nucleotide cyclase"/>
    <property type="match status" value="1"/>
</dbReference>
<dbReference type="Pfam" id="PF00990">
    <property type="entry name" value="GGDEF"/>
    <property type="match status" value="1"/>
</dbReference>
<comment type="caution">
    <text evidence="5">The sequence shown here is derived from an EMBL/GenBank/DDBJ whole genome shotgun (WGS) entry which is preliminary data.</text>
</comment>
<evidence type="ECO:0000313" key="5">
    <source>
        <dbReference type="EMBL" id="MFI7585564.1"/>
    </source>
</evidence>
<dbReference type="SUPFAM" id="SSF141868">
    <property type="entry name" value="EAL domain-like"/>
    <property type="match status" value="1"/>
</dbReference>
<dbReference type="PANTHER" id="PTHR44757:SF2">
    <property type="entry name" value="BIOFILM ARCHITECTURE MAINTENANCE PROTEIN MBAA"/>
    <property type="match status" value="1"/>
</dbReference>
<feature type="domain" description="GGDEF" evidence="4">
    <location>
        <begin position="368"/>
        <end position="505"/>
    </location>
</feature>
<dbReference type="PROSITE" id="PS50883">
    <property type="entry name" value="EAL"/>
    <property type="match status" value="1"/>
</dbReference>
<dbReference type="InterPro" id="IPR043128">
    <property type="entry name" value="Rev_trsase/Diguanyl_cyclase"/>
</dbReference>
<dbReference type="NCBIfam" id="TIGR00254">
    <property type="entry name" value="GGDEF"/>
    <property type="match status" value="1"/>
</dbReference>